<dbReference type="Proteomes" id="UP000036356">
    <property type="component" value="Unassembled WGS sequence"/>
</dbReference>
<dbReference type="PANTHER" id="PTHR33164:SF89">
    <property type="entry name" value="MARR FAMILY REGULATORY PROTEIN"/>
    <property type="match status" value="1"/>
</dbReference>
<proteinExistence type="predicted"/>
<dbReference type="AlphaFoldDB" id="A0A0J1FT08"/>
<dbReference type="STRING" id="476652.DEAC_c21420"/>
<dbReference type="InterPro" id="IPR036390">
    <property type="entry name" value="WH_DNA-bd_sf"/>
</dbReference>
<dbReference type="InterPro" id="IPR011991">
    <property type="entry name" value="ArsR-like_HTH"/>
</dbReference>
<evidence type="ECO:0000259" key="1">
    <source>
        <dbReference type="SMART" id="SM00347"/>
    </source>
</evidence>
<keyword evidence="3" id="KW-1185">Reference proteome</keyword>
<evidence type="ECO:0000313" key="2">
    <source>
        <dbReference type="EMBL" id="KLU66103.1"/>
    </source>
</evidence>
<feature type="domain" description="HTH marR-type" evidence="1">
    <location>
        <begin position="39"/>
        <end position="138"/>
    </location>
</feature>
<organism evidence="2 3">
    <name type="scientific">Desulfosporosinus acididurans</name>
    <dbReference type="NCBI Taxonomy" id="476652"/>
    <lineage>
        <taxon>Bacteria</taxon>
        <taxon>Bacillati</taxon>
        <taxon>Bacillota</taxon>
        <taxon>Clostridia</taxon>
        <taxon>Eubacteriales</taxon>
        <taxon>Desulfitobacteriaceae</taxon>
        <taxon>Desulfosporosinus</taxon>
    </lineage>
</organism>
<dbReference type="InterPro" id="IPR036388">
    <property type="entry name" value="WH-like_DNA-bd_sf"/>
</dbReference>
<dbReference type="InterPro" id="IPR039422">
    <property type="entry name" value="MarR/SlyA-like"/>
</dbReference>
<dbReference type="Gene3D" id="1.10.10.10">
    <property type="entry name" value="Winged helix-like DNA-binding domain superfamily/Winged helix DNA-binding domain"/>
    <property type="match status" value="1"/>
</dbReference>
<reference evidence="2 3" key="1">
    <citation type="submission" date="2015-06" db="EMBL/GenBank/DDBJ databases">
        <title>Draft genome of the moderately acidophilic sulfate reducer Candidatus Desulfosporosinus acididurans strain M1.</title>
        <authorList>
            <person name="Poehlein A."/>
            <person name="Petzsch P."/>
            <person name="Johnson B.D."/>
            <person name="Schloemann M."/>
            <person name="Daniel R."/>
            <person name="Muehling M."/>
        </authorList>
    </citation>
    <scope>NUCLEOTIDE SEQUENCE [LARGE SCALE GENOMIC DNA]</scope>
    <source>
        <strain evidence="2 3">M1</strain>
    </source>
</reference>
<sequence>MNQKQESQQLWSNPPESPSERIVFLFKAVQKIYRDQIFEKSQQYGFTGPQLGLIFGLSKHPYSTLNELSEYIGLSKSTVSGIVNRLVGQGVVIREIPENNRRIVRLSLSPEFERNNVIKELFNSYISDSLKGASDEELQKIIGGLEVLYNLLTKGDNGPS</sequence>
<dbReference type="PANTHER" id="PTHR33164">
    <property type="entry name" value="TRANSCRIPTIONAL REGULATOR, MARR FAMILY"/>
    <property type="match status" value="1"/>
</dbReference>
<gene>
    <name evidence="2" type="ORF">DEAC_c21420</name>
</gene>
<accession>A0A0J1FT08</accession>
<dbReference type="PATRIC" id="fig|476652.3.peg.2219"/>
<dbReference type="CDD" id="cd00090">
    <property type="entry name" value="HTH_ARSR"/>
    <property type="match status" value="1"/>
</dbReference>
<dbReference type="InterPro" id="IPR000835">
    <property type="entry name" value="HTH_MarR-typ"/>
</dbReference>
<dbReference type="EMBL" id="LDZY01000006">
    <property type="protein sequence ID" value="KLU66103.1"/>
    <property type="molecule type" value="Genomic_DNA"/>
</dbReference>
<comment type="caution">
    <text evidence="2">The sequence shown here is derived from an EMBL/GenBank/DDBJ whole genome shotgun (WGS) entry which is preliminary data.</text>
</comment>
<dbReference type="GO" id="GO:0003700">
    <property type="term" value="F:DNA-binding transcription factor activity"/>
    <property type="evidence" value="ECO:0007669"/>
    <property type="project" value="InterPro"/>
</dbReference>
<dbReference type="SMART" id="SM00347">
    <property type="entry name" value="HTH_MARR"/>
    <property type="match status" value="1"/>
</dbReference>
<dbReference type="RefSeq" id="WP_047809985.1">
    <property type="nucleotide sequence ID" value="NZ_LDZY01000006.1"/>
</dbReference>
<protein>
    <submittedName>
        <fullName evidence="2">MarR family protein</fullName>
    </submittedName>
</protein>
<name>A0A0J1FT08_9FIRM</name>
<dbReference type="Pfam" id="PF12802">
    <property type="entry name" value="MarR_2"/>
    <property type="match status" value="1"/>
</dbReference>
<dbReference type="SUPFAM" id="SSF46785">
    <property type="entry name" value="Winged helix' DNA-binding domain"/>
    <property type="match status" value="1"/>
</dbReference>
<dbReference type="GO" id="GO:0006950">
    <property type="term" value="P:response to stress"/>
    <property type="evidence" value="ECO:0007669"/>
    <property type="project" value="TreeGrafter"/>
</dbReference>
<evidence type="ECO:0000313" key="3">
    <source>
        <dbReference type="Proteomes" id="UP000036356"/>
    </source>
</evidence>